<dbReference type="Proteomes" id="UP000315525">
    <property type="component" value="Unassembled WGS sequence"/>
</dbReference>
<dbReference type="InterPro" id="IPR015422">
    <property type="entry name" value="PyrdxlP-dep_Trfase_small"/>
</dbReference>
<dbReference type="InterPro" id="IPR015421">
    <property type="entry name" value="PyrdxlP-dep_Trfase_major"/>
</dbReference>
<dbReference type="PANTHER" id="PTHR13693">
    <property type="entry name" value="CLASS II AMINOTRANSFERASE/8-AMINO-7-OXONONANOATE SYNTHASE"/>
    <property type="match status" value="1"/>
</dbReference>
<dbReference type="CDD" id="cd06454">
    <property type="entry name" value="KBL_like"/>
    <property type="match status" value="1"/>
</dbReference>
<dbReference type="Gene3D" id="3.40.640.10">
    <property type="entry name" value="Type I PLP-dependent aspartate aminotransferase-like (Major domain)"/>
    <property type="match status" value="1"/>
</dbReference>
<sequence>MSMFDKCREFGKMVAHLKSTGQFFYLREIDPAATPVVKRKNKELVMLGSNNYLGLTSHPKVVERTIEAVREYGTGSCSSRVLTGTTSLHNQLEKKLAEFKHTEDAVVFSTGFMTMMGTIAALTEEGDIILSDELNHASIIEGCRLSKAQVMVYRHNDMADLEDRLSKCSPSSNKLIITDGVFSMKGTVANLPEIKRLADNYQARIMVDDAHGTGALGAKGHGVLEYFDMEGEVDLVCGTFSKSLGTVGGFTGATEDIITYLKLNARPFIFSASLPPSVAATVLACLEVIEEEPELIKKLHWNANFIRKSLEEMGFAIEQTITPIIPVLIGDDEETFKMAGQLEEEGVIVNPVVPPAVPRESSLIRVSVMATLSLENLEMALGKFKLVGSRLGII</sequence>
<dbReference type="PROSITE" id="PS00599">
    <property type="entry name" value="AA_TRANSFER_CLASS_2"/>
    <property type="match status" value="1"/>
</dbReference>
<evidence type="ECO:0000313" key="7">
    <source>
        <dbReference type="Proteomes" id="UP000315525"/>
    </source>
</evidence>
<dbReference type="Pfam" id="PF00155">
    <property type="entry name" value="Aminotran_1_2"/>
    <property type="match status" value="1"/>
</dbReference>
<dbReference type="GO" id="GO:0016740">
    <property type="term" value="F:transferase activity"/>
    <property type="evidence" value="ECO:0007669"/>
    <property type="project" value="UniProtKB-KW"/>
</dbReference>
<dbReference type="InterPro" id="IPR050087">
    <property type="entry name" value="AON_synthase_class-II"/>
</dbReference>
<dbReference type="FunFam" id="3.40.640.10:FF:000006">
    <property type="entry name" value="5-aminolevulinate synthase, mitochondrial"/>
    <property type="match status" value="1"/>
</dbReference>
<dbReference type="AlphaFoldDB" id="A0A523UZD0"/>
<dbReference type="InterPro" id="IPR004839">
    <property type="entry name" value="Aminotransferase_I/II_large"/>
</dbReference>
<dbReference type="SUPFAM" id="SSF53383">
    <property type="entry name" value="PLP-dependent transferases"/>
    <property type="match status" value="1"/>
</dbReference>
<dbReference type="EMBL" id="SOJN01000003">
    <property type="protein sequence ID" value="TET47883.1"/>
    <property type="molecule type" value="Genomic_DNA"/>
</dbReference>
<evidence type="ECO:0000256" key="4">
    <source>
        <dbReference type="RuleBase" id="RU003693"/>
    </source>
</evidence>
<keyword evidence="2" id="KW-0808">Transferase</keyword>
<comment type="caution">
    <text evidence="6">The sequence shown here is derived from an EMBL/GenBank/DDBJ whole genome shotgun (WGS) entry which is preliminary data.</text>
</comment>
<dbReference type="GO" id="GO:0030170">
    <property type="term" value="F:pyridoxal phosphate binding"/>
    <property type="evidence" value="ECO:0007669"/>
    <property type="project" value="InterPro"/>
</dbReference>
<name>A0A523UZD0_UNCT6</name>
<reference evidence="6 7" key="1">
    <citation type="submission" date="2019-03" db="EMBL/GenBank/DDBJ databases">
        <title>Metabolic potential of uncultured bacteria and archaea associated with petroleum seepage in deep-sea sediments.</title>
        <authorList>
            <person name="Dong X."/>
            <person name="Hubert C."/>
        </authorList>
    </citation>
    <scope>NUCLEOTIDE SEQUENCE [LARGE SCALE GENOMIC DNA]</scope>
    <source>
        <strain evidence="6">E44_bin18</strain>
    </source>
</reference>
<evidence type="ECO:0000256" key="2">
    <source>
        <dbReference type="ARBA" id="ARBA00022679"/>
    </source>
</evidence>
<comment type="similarity">
    <text evidence="4">Belongs to the class-II pyridoxal-phosphate-dependent aminotransferase family.</text>
</comment>
<accession>A0A523UZD0</accession>
<dbReference type="Gene3D" id="3.90.1150.10">
    <property type="entry name" value="Aspartate Aminotransferase, domain 1"/>
    <property type="match status" value="1"/>
</dbReference>
<comment type="cofactor">
    <cofactor evidence="1 4">
        <name>pyridoxal 5'-phosphate</name>
        <dbReference type="ChEBI" id="CHEBI:597326"/>
    </cofactor>
</comment>
<gene>
    <name evidence="6" type="ORF">E3J62_00060</name>
</gene>
<evidence type="ECO:0000256" key="3">
    <source>
        <dbReference type="ARBA" id="ARBA00022898"/>
    </source>
</evidence>
<organism evidence="6 7">
    <name type="scientific">candidate division TA06 bacterium</name>
    <dbReference type="NCBI Taxonomy" id="2250710"/>
    <lineage>
        <taxon>Bacteria</taxon>
        <taxon>Bacteria division TA06</taxon>
    </lineage>
</organism>
<evidence type="ECO:0000256" key="1">
    <source>
        <dbReference type="ARBA" id="ARBA00001933"/>
    </source>
</evidence>
<dbReference type="PANTHER" id="PTHR13693:SF3">
    <property type="entry name" value="LD36009P"/>
    <property type="match status" value="1"/>
</dbReference>
<evidence type="ECO:0000313" key="6">
    <source>
        <dbReference type="EMBL" id="TET47883.1"/>
    </source>
</evidence>
<evidence type="ECO:0000259" key="5">
    <source>
        <dbReference type="Pfam" id="PF00155"/>
    </source>
</evidence>
<proteinExistence type="inferred from homology"/>
<dbReference type="InterPro" id="IPR015424">
    <property type="entry name" value="PyrdxlP-dep_Trfase"/>
</dbReference>
<protein>
    <submittedName>
        <fullName evidence="6">8-amino-7-oxononanoate synthase</fullName>
    </submittedName>
</protein>
<keyword evidence="3 4" id="KW-0663">Pyridoxal phosphate</keyword>
<feature type="domain" description="Aminotransferase class I/classII large" evidence="5">
    <location>
        <begin position="43"/>
        <end position="383"/>
    </location>
</feature>
<dbReference type="InterPro" id="IPR001917">
    <property type="entry name" value="Aminotrans_II_pyridoxalP_BS"/>
</dbReference>